<evidence type="ECO:0000313" key="1">
    <source>
        <dbReference type="EMBL" id="CAD7006460.1"/>
    </source>
</evidence>
<gene>
    <name evidence="1" type="ORF">CCAP1982_LOCUS14778</name>
</gene>
<dbReference type="EMBL" id="CAJHJT010000034">
    <property type="protein sequence ID" value="CAD7006460.1"/>
    <property type="molecule type" value="Genomic_DNA"/>
</dbReference>
<dbReference type="Proteomes" id="UP000606786">
    <property type="component" value="Unassembled WGS sequence"/>
</dbReference>
<proteinExistence type="predicted"/>
<comment type="caution">
    <text evidence="1">The sequence shown here is derived from an EMBL/GenBank/DDBJ whole genome shotgun (WGS) entry which is preliminary data.</text>
</comment>
<accession>A0A811V644</accession>
<organism evidence="1 2">
    <name type="scientific">Ceratitis capitata</name>
    <name type="common">Mediterranean fruit fly</name>
    <name type="synonym">Tephritis capitata</name>
    <dbReference type="NCBI Taxonomy" id="7213"/>
    <lineage>
        <taxon>Eukaryota</taxon>
        <taxon>Metazoa</taxon>
        <taxon>Ecdysozoa</taxon>
        <taxon>Arthropoda</taxon>
        <taxon>Hexapoda</taxon>
        <taxon>Insecta</taxon>
        <taxon>Pterygota</taxon>
        <taxon>Neoptera</taxon>
        <taxon>Endopterygota</taxon>
        <taxon>Diptera</taxon>
        <taxon>Brachycera</taxon>
        <taxon>Muscomorpha</taxon>
        <taxon>Tephritoidea</taxon>
        <taxon>Tephritidae</taxon>
        <taxon>Ceratitis</taxon>
        <taxon>Ceratitis</taxon>
    </lineage>
</organism>
<protein>
    <submittedName>
        <fullName evidence="1">(Mediterranean fruit fly) hypothetical protein</fullName>
    </submittedName>
</protein>
<sequence>MNATYLNYHKKENLIQLGANATTAPKTAVPAASAAATFVISSVQNEVTNLLRPLAADLPADRLFDLNANTNIGSEADEPDAQTLAYICMFVPYIHTYECLKI</sequence>
<reference evidence="1" key="1">
    <citation type="submission" date="2020-11" db="EMBL/GenBank/DDBJ databases">
        <authorList>
            <person name="Whitehead M."/>
        </authorList>
    </citation>
    <scope>NUCLEOTIDE SEQUENCE</scope>
    <source>
        <strain evidence="1">EGII</strain>
    </source>
</reference>
<dbReference type="AlphaFoldDB" id="A0A811V644"/>
<keyword evidence="2" id="KW-1185">Reference proteome</keyword>
<evidence type="ECO:0000313" key="2">
    <source>
        <dbReference type="Proteomes" id="UP000606786"/>
    </source>
</evidence>
<name>A0A811V644_CERCA</name>